<name>A0A0F3IWU0_9PROT</name>
<comment type="caution">
    <text evidence="1">The sequence shown here is derived from an EMBL/GenBank/DDBJ whole genome shotgun (WGS) entry which is preliminary data.</text>
</comment>
<dbReference type="AlphaFoldDB" id="A0A0F3IWU0"/>
<dbReference type="InterPro" id="IPR038296">
    <property type="entry name" value="ParD_sf"/>
</dbReference>
<organism evidence="1 2">
    <name type="scientific">Elstera litoralis</name>
    <dbReference type="NCBI Taxonomy" id="552518"/>
    <lineage>
        <taxon>Bacteria</taxon>
        <taxon>Pseudomonadati</taxon>
        <taxon>Pseudomonadota</taxon>
        <taxon>Alphaproteobacteria</taxon>
        <taxon>Rhodospirillales</taxon>
        <taxon>Rhodospirillaceae</taxon>
        <taxon>Elstera</taxon>
    </lineage>
</organism>
<dbReference type="RefSeq" id="WP_045774215.1">
    <property type="nucleotide sequence ID" value="NZ_LAJY01000014.1"/>
</dbReference>
<accession>A0A0F3IWU0</accession>
<dbReference type="PATRIC" id="fig|552518.3.peg.493"/>
<reference evidence="1 2" key="1">
    <citation type="submission" date="2015-03" db="EMBL/GenBank/DDBJ databases">
        <title>Draft genome sequence of Elstera litoralis.</title>
        <authorList>
            <person name="Rahalkar M.C."/>
            <person name="Dhakephalkar P.K."/>
            <person name="Pore S.D."/>
            <person name="Arora P."/>
            <person name="Kapse N.G."/>
            <person name="Pandit P.S."/>
        </authorList>
    </citation>
    <scope>NUCLEOTIDE SEQUENCE [LARGE SCALE GENOMIC DNA]</scope>
    <source>
        <strain evidence="1 2">Dia-1</strain>
    </source>
</reference>
<gene>
    <name evidence="1" type="ORF">VZ95_00960</name>
</gene>
<dbReference type="Proteomes" id="UP000033774">
    <property type="component" value="Unassembled WGS sequence"/>
</dbReference>
<evidence type="ECO:0000313" key="2">
    <source>
        <dbReference type="Proteomes" id="UP000033774"/>
    </source>
</evidence>
<keyword evidence="2" id="KW-1185">Reference proteome</keyword>
<evidence type="ECO:0008006" key="3">
    <source>
        <dbReference type="Google" id="ProtNLM"/>
    </source>
</evidence>
<sequence length="84" mass="9168">MTAPTQTLTVTIDSATAAKLQASVDAGTYPTVTAAARAALETWYDPVQAKEEIRRLWREGVESGPGRPAEDVFRDLMARYTDIP</sequence>
<dbReference type="EMBL" id="LAJY01000014">
    <property type="protein sequence ID" value="KJV11038.1"/>
    <property type="molecule type" value="Genomic_DNA"/>
</dbReference>
<proteinExistence type="predicted"/>
<dbReference type="OrthoDB" id="514770at2"/>
<evidence type="ECO:0000313" key="1">
    <source>
        <dbReference type="EMBL" id="KJV11038.1"/>
    </source>
</evidence>
<protein>
    <recommendedName>
        <fullName evidence="3">CopG family transcriptional regulator</fullName>
    </recommendedName>
</protein>
<dbReference type="Gene3D" id="6.10.10.120">
    <property type="entry name" value="Antitoxin ParD1-like"/>
    <property type="match status" value="1"/>
</dbReference>